<proteinExistence type="predicted"/>
<keyword evidence="1" id="KW-0732">Signal</keyword>
<comment type="caution">
    <text evidence="2">The sequence shown here is derived from an EMBL/GenBank/DDBJ whole genome shotgun (WGS) entry which is preliminary data.</text>
</comment>
<dbReference type="Proteomes" id="UP001431209">
    <property type="component" value="Unassembled WGS sequence"/>
</dbReference>
<sequence>MYRLVAAALIVICVSVSAQTKPNWCSTYSAVQKAKGYSLCGSRNGNPTSDILYQRGSWCEKSNFFASVPISFKDPELKNNCTDISSHCVSNPTTPILSSPTCTSYTTSDGDVSFNSVNKTITPVLNAAKTQLCSVTQFSEPIQIVDSLDKDRQLLFVASQNGYYVVDMATEKVVTEKSTTTPSFGFLQQVTDSTGKITYIFSAQGSSAYVWILSYDDTNELSISTKTFALTEGSVILGVAAFTDLNSNYKSTAFGAVLFGTQTSAAGINFYNLQDKTSIITWNLDPNLNTVNAINSVQWGEFDYSNANAASPQCTPLKSKAQNSRTRNMIILNTPTSVYIYLFVQSDLPEVIKASDYTLYYTADNNVQVSSVTAFGECFGDFSKPAQTLWLAVSLYNSQTNEASLKYVPLPEFSETSVKCQDSKEDSWIKPTAYYFTGCKSKSTCSGNKYPQGSSSDCTTRVSPDSIKLPAVALRSTSRLMTRQTSNTYASTDEITYTYIRQVYVACKKHVSVLSFQEKTCEDSQAETPIVDTYSQVALNSLVKELSVSLNGQHLFVTVYKSLWELEANKRFVDICNSDLTNSNLQKFASNCSFYNPTPTDSSSYITYLSQCNPSWSCPRYGYTATADKIAAVEFGSIASGSHTIRPTLSFTCEPGFYCPQNSKRKICPVGFKCPDVGMTSPAKCTGGPKMDLTCATQTGLKTEQPCDKGYICVNAADPPIPAPGGTFLYTDDRTKLNQCTLGMYCPLGSSSNQTTP</sequence>
<accession>A0AAW2Z3I8</accession>
<evidence type="ECO:0000313" key="3">
    <source>
        <dbReference type="Proteomes" id="UP001431209"/>
    </source>
</evidence>
<keyword evidence="3" id="KW-1185">Reference proteome</keyword>
<protein>
    <submittedName>
        <fullName evidence="2">Uncharacterized protein</fullName>
    </submittedName>
</protein>
<gene>
    <name evidence="2" type="ORF">AKO1_004564</name>
</gene>
<feature type="non-terminal residue" evidence="2">
    <location>
        <position position="757"/>
    </location>
</feature>
<feature type="chain" id="PRO_5043553955" evidence="1">
    <location>
        <begin position="19"/>
        <end position="757"/>
    </location>
</feature>
<organism evidence="2 3">
    <name type="scientific">Acrasis kona</name>
    <dbReference type="NCBI Taxonomy" id="1008807"/>
    <lineage>
        <taxon>Eukaryota</taxon>
        <taxon>Discoba</taxon>
        <taxon>Heterolobosea</taxon>
        <taxon>Tetramitia</taxon>
        <taxon>Eutetramitia</taxon>
        <taxon>Acrasidae</taxon>
        <taxon>Acrasis</taxon>
    </lineage>
</organism>
<feature type="signal peptide" evidence="1">
    <location>
        <begin position="1"/>
        <end position="18"/>
    </location>
</feature>
<evidence type="ECO:0000256" key="1">
    <source>
        <dbReference type="SAM" id="SignalP"/>
    </source>
</evidence>
<dbReference type="EMBL" id="JAOPGA020000998">
    <property type="protein sequence ID" value="KAL0483874.1"/>
    <property type="molecule type" value="Genomic_DNA"/>
</dbReference>
<name>A0AAW2Z3I8_9EUKA</name>
<reference evidence="2 3" key="1">
    <citation type="submission" date="2024-03" db="EMBL/GenBank/DDBJ databases">
        <title>The Acrasis kona genome and developmental transcriptomes reveal deep origins of eukaryotic multicellular pathways.</title>
        <authorList>
            <person name="Sheikh S."/>
            <person name="Fu C.-J."/>
            <person name="Brown M.W."/>
            <person name="Baldauf S.L."/>
        </authorList>
    </citation>
    <scope>NUCLEOTIDE SEQUENCE [LARGE SCALE GENOMIC DNA]</scope>
    <source>
        <strain evidence="2 3">ATCC MYA-3509</strain>
    </source>
</reference>
<dbReference type="AlphaFoldDB" id="A0AAW2Z3I8"/>
<evidence type="ECO:0000313" key="2">
    <source>
        <dbReference type="EMBL" id="KAL0483874.1"/>
    </source>
</evidence>